<dbReference type="RefSeq" id="WP_010012984.1">
    <property type="nucleotide sequence ID" value="NZ_AEOS01000102.1"/>
</dbReference>
<name>A0A2D1KML9_9LACO</name>
<gene>
    <name evidence="1" type="ORF">LC20004_05510</name>
</gene>
<proteinExistence type="predicted"/>
<dbReference type="AlphaFoldDB" id="A0A2D1KML9"/>
<sequence>MTDTERMLVNEVIYDYLLPDSMDGLLSAESIANSVLDDLQAALDSTVFVEPTETGHLIMKNKDEFKHLVQQAFDA</sequence>
<evidence type="ECO:0000313" key="2">
    <source>
        <dbReference type="Proteomes" id="UP000223559"/>
    </source>
</evidence>
<dbReference type="Proteomes" id="UP000223559">
    <property type="component" value="Chromosome"/>
</dbReference>
<dbReference type="KEGG" id="lcy:LC20004_05510"/>
<dbReference type="EMBL" id="CP017697">
    <property type="protein sequence ID" value="ATO43397.1"/>
    <property type="molecule type" value="Genomic_DNA"/>
</dbReference>
<reference evidence="1 2" key="1">
    <citation type="submission" date="2016-10" db="EMBL/GenBank/DDBJ databases">
        <title>The whole genome sequencing and assembly of L. cotyniformis subsp. torquens DSM 20004 strain.</title>
        <authorList>
            <person name="Park M.-K."/>
            <person name="Lee Y.-J."/>
            <person name="Yi H."/>
            <person name="Bahn Y.-S."/>
            <person name="Kim J.F."/>
            <person name="Lee D.-W."/>
        </authorList>
    </citation>
    <scope>NUCLEOTIDE SEQUENCE [LARGE SCALE GENOMIC DNA]</scope>
    <source>
        <strain evidence="1 2">DSM 20004</strain>
    </source>
</reference>
<accession>A0A2D1KML9</accession>
<keyword evidence="2" id="KW-1185">Reference proteome</keyword>
<protein>
    <submittedName>
        <fullName evidence="1">Uncharacterized protein</fullName>
    </submittedName>
</protein>
<organism evidence="1 2">
    <name type="scientific">Loigolactobacillus coryniformis subsp. torquens DSM 20004 = KCTC 3535</name>
    <dbReference type="NCBI Taxonomy" id="1423822"/>
    <lineage>
        <taxon>Bacteria</taxon>
        <taxon>Bacillati</taxon>
        <taxon>Bacillota</taxon>
        <taxon>Bacilli</taxon>
        <taxon>Lactobacillales</taxon>
        <taxon>Lactobacillaceae</taxon>
        <taxon>Loigolactobacillus</taxon>
    </lineage>
</organism>
<evidence type="ECO:0000313" key="1">
    <source>
        <dbReference type="EMBL" id="ATO43397.1"/>
    </source>
</evidence>